<dbReference type="PROSITE" id="PS51635">
    <property type="entry name" value="PNPLA"/>
    <property type="match status" value="1"/>
</dbReference>
<name>A0A6N6JK63_9RHOB</name>
<dbReference type="GO" id="GO:0016787">
    <property type="term" value="F:hydrolase activity"/>
    <property type="evidence" value="ECO:0007669"/>
    <property type="project" value="UniProtKB-UniRule"/>
</dbReference>
<feature type="chain" id="PRO_5027109277" evidence="3">
    <location>
        <begin position="22"/>
        <end position="398"/>
    </location>
</feature>
<keyword evidence="2" id="KW-0442">Lipid degradation</keyword>
<organism evidence="5 6">
    <name type="scientific">Litoreibacter roseus</name>
    <dbReference type="NCBI Taxonomy" id="2601869"/>
    <lineage>
        <taxon>Bacteria</taxon>
        <taxon>Pseudomonadati</taxon>
        <taxon>Pseudomonadota</taxon>
        <taxon>Alphaproteobacteria</taxon>
        <taxon>Rhodobacterales</taxon>
        <taxon>Roseobacteraceae</taxon>
        <taxon>Litoreibacter</taxon>
    </lineage>
</organism>
<evidence type="ECO:0000259" key="4">
    <source>
        <dbReference type="PROSITE" id="PS51635"/>
    </source>
</evidence>
<keyword evidence="3" id="KW-0732">Signal</keyword>
<comment type="caution">
    <text evidence="5">The sequence shown here is derived from an EMBL/GenBank/DDBJ whole genome shotgun (WGS) entry which is preliminary data.</text>
</comment>
<reference evidence="5 6" key="1">
    <citation type="submission" date="2019-12" db="EMBL/GenBank/DDBJ databases">
        <title>Litoreibacter badius sp. nov., a novel bacteriochlorophyll a-containing bacterium in the genus Litoreibacter.</title>
        <authorList>
            <person name="Kanamuro M."/>
            <person name="Takabe Y."/>
            <person name="Mori K."/>
            <person name="Takaichi S."/>
            <person name="Hanada S."/>
        </authorList>
    </citation>
    <scope>NUCLEOTIDE SEQUENCE [LARGE SCALE GENOMIC DNA]</scope>
    <source>
        <strain evidence="5 6">K6</strain>
    </source>
</reference>
<keyword evidence="2" id="KW-0378">Hydrolase</keyword>
<dbReference type="EMBL" id="BLJE01000004">
    <property type="protein sequence ID" value="GFE66337.1"/>
    <property type="molecule type" value="Genomic_DNA"/>
</dbReference>
<proteinExistence type="predicted"/>
<evidence type="ECO:0000256" key="3">
    <source>
        <dbReference type="SAM" id="SignalP"/>
    </source>
</evidence>
<dbReference type="SUPFAM" id="SSF52151">
    <property type="entry name" value="FabD/lysophospholipase-like"/>
    <property type="match status" value="1"/>
</dbReference>
<dbReference type="PROSITE" id="PS51257">
    <property type="entry name" value="PROKAR_LIPOPROTEIN"/>
    <property type="match status" value="1"/>
</dbReference>
<keyword evidence="5" id="KW-0449">Lipoprotein</keyword>
<dbReference type="InterPro" id="IPR002641">
    <property type="entry name" value="PNPLA_dom"/>
</dbReference>
<dbReference type="Proteomes" id="UP000436822">
    <property type="component" value="Unassembled WGS sequence"/>
</dbReference>
<evidence type="ECO:0000313" key="5">
    <source>
        <dbReference type="EMBL" id="GFE66337.1"/>
    </source>
</evidence>
<feature type="active site" description="Proton acceptor" evidence="2">
    <location>
        <position position="258"/>
    </location>
</feature>
<protein>
    <submittedName>
        <fullName evidence="5">Lipoprotein</fullName>
    </submittedName>
</protein>
<evidence type="ECO:0000256" key="1">
    <source>
        <dbReference type="ARBA" id="ARBA00023098"/>
    </source>
</evidence>
<dbReference type="Gene3D" id="3.40.1090.10">
    <property type="entry name" value="Cytosolic phospholipase A2 catalytic domain"/>
    <property type="match status" value="2"/>
</dbReference>
<comment type="caution">
    <text evidence="2">Lacks conserved residue(s) required for the propagation of feature annotation.</text>
</comment>
<dbReference type="InterPro" id="IPR016035">
    <property type="entry name" value="Acyl_Trfase/lysoPLipase"/>
</dbReference>
<gene>
    <name evidence="5" type="ORF">KIN_34110</name>
</gene>
<sequence length="398" mass="42148">MRSLWAMILAGVVAGCSSAPVADLQCPGLVSPLDGTAPLVSRGHDGDGDMIGQMMLRVLEGDMDARPPAAPDPAPGRVIDLNILAISTGGQYGSFASGFLAGWSKSGTRPDFSVVTGASAGGVIAPLAFAGPSFDDRLGLNAGIGEDDVVRRRSFLELLGGATALYRTEPFEALVSAAVDAPLIETIGARWEAENELLIGATNLSSGRFDILDVGKFSARSDLPMATREACVTSAVLATSAIPGLFPPRQINGALYTDAGIREHIFLEGIERGLAQGEALFNVDVRVTAYLLINSDLRVRPDAVEPKLVDIAERSFELVIDEGLRSSLLNSVTVAERAGWRLRAVKAPDYDTLGCPPDDEIFSACITRRLFEEGEKLALAQPVRWKGPAEVRAAAQEF</sequence>
<evidence type="ECO:0000256" key="2">
    <source>
        <dbReference type="PROSITE-ProRule" id="PRU01161"/>
    </source>
</evidence>
<dbReference type="RefSeq" id="WP_159809276.1">
    <property type="nucleotide sequence ID" value="NZ_BLJE01000004.1"/>
</dbReference>
<dbReference type="GO" id="GO:0016042">
    <property type="term" value="P:lipid catabolic process"/>
    <property type="evidence" value="ECO:0007669"/>
    <property type="project" value="UniProtKB-UniRule"/>
</dbReference>
<feature type="signal peptide" evidence="3">
    <location>
        <begin position="1"/>
        <end position="21"/>
    </location>
</feature>
<feature type="domain" description="PNPLA" evidence="4">
    <location>
        <begin position="84"/>
        <end position="271"/>
    </location>
</feature>
<evidence type="ECO:0000313" key="6">
    <source>
        <dbReference type="Proteomes" id="UP000436822"/>
    </source>
</evidence>
<dbReference type="Pfam" id="PF01734">
    <property type="entry name" value="Patatin"/>
    <property type="match status" value="1"/>
</dbReference>
<dbReference type="AlphaFoldDB" id="A0A6N6JK63"/>
<accession>A0A6N6JK63</accession>
<feature type="active site" description="Nucleophile" evidence="2">
    <location>
        <position position="119"/>
    </location>
</feature>
<keyword evidence="1 2" id="KW-0443">Lipid metabolism</keyword>
<dbReference type="OrthoDB" id="323481at2"/>
<keyword evidence="6" id="KW-1185">Reference proteome</keyword>
<feature type="short sequence motif" description="GXSXG" evidence="2">
    <location>
        <begin position="117"/>
        <end position="121"/>
    </location>
</feature>